<dbReference type="Gene3D" id="1.10.510.10">
    <property type="entry name" value="Transferase(Phosphotransferase) domain 1"/>
    <property type="match status" value="1"/>
</dbReference>
<reference evidence="4 5" key="1">
    <citation type="submission" date="2021-12" db="EMBL/GenBank/DDBJ databases">
        <title>Discovery of the Pendulisporaceae a myxobacterial family with distinct sporulation behavior and unique specialized metabolism.</title>
        <authorList>
            <person name="Garcia R."/>
            <person name="Popoff A."/>
            <person name="Bader C.D."/>
            <person name="Loehr J."/>
            <person name="Walesch S."/>
            <person name="Walt C."/>
            <person name="Boldt J."/>
            <person name="Bunk B."/>
            <person name="Haeckl F.J.F.P.J."/>
            <person name="Gunesch A.P."/>
            <person name="Birkelbach J."/>
            <person name="Nuebel U."/>
            <person name="Pietschmann T."/>
            <person name="Bach T."/>
            <person name="Mueller R."/>
        </authorList>
    </citation>
    <scope>NUCLEOTIDE SEQUENCE [LARGE SCALE GENOMIC DNA]</scope>
    <source>
        <strain evidence="4 5">MSr12523</strain>
    </source>
</reference>
<sequence length="1289" mass="141096">MRPGHLLAGRFEVDALRGSGGMGAIYRALDHRTGDYVAIKVLRDDAPEHRGRFAREVSLLEGLRHPHIVRYIAHGEGPAGDLYLAMEWLDGMDLQRRLARGPLDVPSALALARALVEALAHAHGLGIVHRDLKPSNLFLLGGEPHRVKIVDFGVARALSRSVMTVAGGIVGTPGYMAPEQIRGELTIDVRSDLFALGCILFEVLGGRPAFAAQDMLALMFKVLMDDPPPLRTVCPELPAGLERLIHRLLAKHPAQRPQSAAEVEAELRNLEGELEPGAVPPRCVEPAAVLAPGEQGIVCIVLAGPPSRKEDSASGTLRSEWDRDRRARLRHIGAAFRASMEWLPDGTMMALLRAGPGETERTLPPGHGGPRTRSAVDQVVLAARCALAMRDELPRASWVVGTGLAELRDEWPMGAVVDRAVSLLRKVPGGTIAVDDTSARLLELRFRIVDGHLLEPRDEPAMGRQLLGRPSRFVGRDRELGNLQAILDGCLEDRRPGAVLVTGPAGIGKSRLIHEFLVDAHARHPDVDVWSACADQVSGNAPLWMLAQTLRYAARAEKFEARLAGRMREPQMADVRTLLAELFRDVAEEWPPPSKAPRPLDPSVRAERVRRGFLALLSGECAHRPVMVVLDDIQWADGASLRFFDAALGHLADAPLLIVGLARPEVRDAFPRLWTNRRLEELRLSNLRPRAAIELASHVLGDAHPEAVLERVVARADGNPFYLEELLRAVVEGRGDALPETLLAMTMARIDLLEPYARQVLRAGSIFGESFREADVRALLETADDRDRMAHWLALLVEHEVLVRMEGDDIGSASYRFRHAYLRDAAYSTLTEANRILGHRLAAEWLERSGVAESAVVAEHYMQAGDARAPGHYLAAARQALRRSDPEGAIHLTTRASHGPEPDRETVDQLRTVQLRAHVWRGDFAAVSDLAHRTMASVELGSKEWWPAAGLAVKSAMMLGRSARARRNLRLFYDARPSGDALPAYLDTLGTLLPSTYYACAHSFSEPLYQAFIQHALPAAESDRHWRAVWLRVASVRALTYCDDPWEALKLVQSAVPLFEEAGDTQQVLHLQGEVALILGDVANFEAHEAESRNVLRGSSHMALGPTIAVGQLAYNLAELGRAEHSLVDWALERAVERGFAAGEGTVRAGRAAIFLLEGRFEEAEREALQATRLTMTLQRFAALAFTVLVRARLALGRTEAALRASRAAMALVTAPRSIGPTEVGILLVRAEALQASGDAAAARTAIRMARERVLARAGRCNDPAARKRYLEDVPAVARTLSLAEAWLA</sequence>
<dbReference type="PANTHER" id="PTHR16305">
    <property type="entry name" value="TESTICULAR SOLUBLE ADENYLYL CYCLASE"/>
    <property type="match status" value="1"/>
</dbReference>
<evidence type="ECO:0000256" key="2">
    <source>
        <dbReference type="ARBA" id="ARBA00022840"/>
    </source>
</evidence>
<evidence type="ECO:0000259" key="3">
    <source>
        <dbReference type="PROSITE" id="PS50011"/>
    </source>
</evidence>
<dbReference type="Pfam" id="PF00069">
    <property type="entry name" value="Pkinase"/>
    <property type="match status" value="1"/>
</dbReference>
<protein>
    <submittedName>
        <fullName evidence="4">Protein kinase</fullName>
    </submittedName>
</protein>
<evidence type="ECO:0000313" key="4">
    <source>
        <dbReference type="EMBL" id="WXA99538.1"/>
    </source>
</evidence>
<dbReference type="InterPro" id="IPR008271">
    <property type="entry name" value="Ser/Thr_kinase_AS"/>
</dbReference>
<dbReference type="Pfam" id="PF13191">
    <property type="entry name" value="AAA_16"/>
    <property type="match status" value="1"/>
</dbReference>
<dbReference type="Proteomes" id="UP001379533">
    <property type="component" value="Chromosome"/>
</dbReference>
<dbReference type="CDD" id="cd14014">
    <property type="entry name" value="STKc_PknB_like"/>
    <property type="match status" value="1"/>
</dbReference>
<evidence type="ECO:0000256" key="1">
    <source>
        <dbReference type="ARBA" id="ARBA00022741"/>
    </source>
</evidence>
<dbReference type="GO" id="GO:0016301">
    <property type="term" value="F:kinase activity"/>
    <property type="evidence" value="ECO:0007669"/>
    <property type="project" value="UniProtKB-KW"/>
</dbReference>
<dbReference type="SMART" id="SM00220">
    <property type="entry name" value="S_TKc"/>
    <property type="match status" value="1"/>
</dbReference>
<dbReference type="InterPro" id="IPR000719">
    <property type="entry name" value="Prot_kinase_dom"/>
</dbReference>
<dbReference type="InterPro" id="IPR011009">
    <property type="entry name" value="Kinase-like_dom_sf"/>
</dbReference>
<evidence type="ECO:0000313" key="5">
    <source>
        <dbReference type="Proteomes" id="UP001379533"/>
    </source>
</evidence>
<dbReference type="InterPro" id="IPR027417">
    <property type="entry name" value="P-loop_NTPase"/>
</dbReference>
<dbReference type="InterPro" id="IPR041664">
    <property type="entry name" value="AAA_16"/>
</dbReference>
<dbReference type="PANTHER" id="PTHR16305:SF28">
    <property type="entry name" value="GUANYLATE CYCLASE DOMAIN-CONTAINING PROTEIN"/>
    <property type="match status" value="1"/>
</dbReference>
<dbReference type="Gene3D" id="1.25.40.10">
    <property type="entry name" value="Tetratricopeptide repeat domain"/>
    <property type="match status" value="1"/>
</dbReference>
<dbReference type="SUPFAM" id="SSF56112">
    <property type="entry name" value="Protein kinase-like (PK-like)"/>
    <property type="match status" value="1"/>
</dbReference>
<keyword evidence="4" id="KW-0418">Kinase</keyword>
<dbReference type="PROSITE" id="PS00108">
    <property type="entry name" value="PROTEIN_KINASE_ST"/>
    <property type="match status" value="1"/>
</dbReference>
<dbReference type="EMBL" id="CP089982">
    <property type="protein sequence ID" value="WXA99538.1"/>
    <property type="molecule type" value="Genomic_DNA"/>
</dbReference>
<name>A0ABZ2KLK8_9BACT</name>
<dbReference type="PROSITE" id="PS50011">
    <property type="entry name" value="PROTEIN_KINASE_DOM"/>
    <property type="match status" value="1"/>
</dbReference>
<organism evidence="4 5">
    <name type="scientific">Pendulispora brunnea</name>
    <dbReference type="NCBI Taxonomy" id="2905690"/>
    <lineage>
        <taxon>Bacteria</taxon>
        <taxon>Pseudomonadati</taxon>
        <taxon>Myxococcota</taxon>
        <taxon>Myxococcia</taxon>
        <taxon>Myxococcales</taxon>
        <taxon>Sorangiineae</taxon>
        <taxon>Pendulisporaceae</taxon>
        <taxon>Pendulispora</taxon>
    </lineage>
</organism>
<keyword evidence="1" id="KW-0547">Nucleotide-binding</keyword>
<dbReference type="SUPFAM" id="SSF52540">
    <property type="entry name" value="P-loop containing nucleoside triphosphate hydrolases"/>
    <property type="match status" value="1"/>
</dbReference>
<feature type="domain" description="Protein kinase" evidence="3">
    <location>
        <begin position="11"/>
        <end position="268"/>
    </location>
</feature>
<keyword evidence="2" id="KW-0067">ATP-binding</keyword>
<dbReference type="Gene3D" id="3.30.200.20">
    <property type="entry name" value="Phosphorylase Kinase, domain 1"/>
    <property type="match status" value="1"/>
</dbReference>
<keyword evidence="5" id="KW-1185">Reference proteome</keyword>
<gene>
    <name evidence="4" type="ORF">LZC95_22305</name>
</gene>
<dbReference type="InterPro" id="IPR011990">
    <property type="entry name" value="TPR-like_helical_dom_sf"/>
</dbReference>
<keyword evidence="4" id="KW-0808">Transferase</keyword>
<dbReference type="SUPFAM" id="SSF48452">
    <property type="entry name" value="TPR-like"/>
    <property type="match status" value="1"/>
</dbReference>
<proteinExistence type="predicted"/>
<dbReference type="Gene3D" id="3.40.50.300">
    <property type="entry name" value="P-loop containing nucleotide triphosphate hydrolases"/>
    <property type="match status" value="1"/>
</dbReference>
<accession>A0ABZ2KLK8</accession>
<dbReference type="RefSeq" id="WP_394850177.1">
    <property type="nucleotide sequence ID" value="NZ_CP089982.1"/>
</dbReference>